<evidence type="ECO:0000313" key="1">
    <source>
        <dbReference type="EMBL" id="KAI5620055.1"/>
    </source>
</evidence>
<comment type="caution">
    <text evidence="1">The sequence shown here is derived from an EMBL/GenBank/DDBJ whole genome shotgun (WGS) entry which is preliminary data.</text>
</comment>
<sequence length="100" mass="11038">MFGGAGDLSRSSPTPRLCGVLCPLDSLWTDGKKMEGQQRSTNTENRKVEIRRSAGKELLQNLNDQRLFGHAGQTQCYPPPIFSASKMGVAKRLCIWNGVE</sequence>
<name>A0AAD5APL9_SILAS</name>
<organism evidence="1 2">
    <name type="scientific">Silurus asotus</name>
    <name type="common">Amur catfish</name>
    <name type="synonym">Parasilurus asotus</name>
    <dbReference type="NCBI Taxonomy" id="30991"/>
    <lineage>
        <taxon>Eukaryota</taxon>
        <taxon>Metazoa</taxon>
        <taxon>Chordata</taxon>
        <taxon>Craniata</taxon>
        <taxon>Vertebrata</taxon>
        <taxon>Euteleostomi</taxon>
        <taxon>Actinopterygii</taxon>
        <taxon>Neopterygii</taxon>
        <taxon>Teleostei</taxon>
        <taxon>Ostariophysi</taxon>
        <taxon>Siluriformes</taxon>
        <taxon>Siluridae</taxon>
        <taxon>Silurus</taxon>
    </lineage>
</organism>
<dbReference type="Proteomes" id="UP001205998">
    <property type="component" value="Unassembled WGS sequence"/>
</dbReference>
<reference evidence="1" key="1">
    <citation type="submission" date="2018-07" db="EMBL/GenBank/DDBJ databases">
        <title>Comparative genomics of catfishes provides insights into carnivory and benthic adaptation.</title>
        <authorList>
            <person name="Zhang Y."/>
            <person name="Wang D."/>
            <person name="Peng Z."/>
            <person name="Zheng S."/>
            <person name="Shao F."/>
            <person name="Tao W."/>
        </authorList>
    </citation>
    <scope>NUCLEOTIDE SEQUENCE</scope>
    <source>
        <strain evidence="1">Chongqing</strain>
    </source>
</reference>
<dbReference type="EMBL" id="MU551652">
    <property type="protein sequence ID" value="KAI5620055.1"/>
    <property type="molecule type" value="Genomic_DNA"/>
</dbReference>
<accession>A0AAD5APL9</accession>
<dbReference type="AlphaFoldDB" id="A0AAD5APL9"/>
<gene>
    <name evidence="1" type="ORF">C0J50_20360</name>
</gene>
<protein>
    <submittedName>
        <fullName evidence="1">Uncharacterized protein</fullName>
    </submittedName>
</protein>
<keyword evidence="2" id="KW-1185">Reference proteome</keyword>
<evidence type="ECO:0000313" key="2">
    <source>
        <dbReference type="Proteomes" id="UP001205998"/>
    </source>
</evidence>
<proteinExistence type="predicted"/>